<evidence type="ECO:0000313" key="1">
    <source>
        <dbReference type="EMBL" id="CAG8639399.1"/>
    </source>
</evidence>
<protein>
    <submittedName>
        <fullName evidence="1">2789_t:CDS:1</fullName>
    </submittedName>
</protein>
<keyword evidence="2" id="KW-1185">Reference proteome</keyword>
<name>A0ACA9ND67_9GLOM</name>
<organism evidence="1 2">
    <name type="scientific">Dentiscutata heterogama</name>
    <dbReference type="NCBI Taxonomy" id="1316150"/>
    <lineage>
        <taxon>Eukaryota</taxon>
        <taxon>Fungi</taxon>
        <taxon>Fungi incertae sedis</taxon>
        <taxon>Mucoromycota</taxon>
        <taxon>Glomeromycotina</taxon>
        <taxon>Glomeromycetes</taxon>
        <taxon>Diversisporales</taxon>
        <taxon>Gigasporaceae</taxon>
        <taxon>Dentiscutata</taxon>
    </lineage>
</organism>
<accession>A0ACA9ND67</accession>
<reference evidence="1" key="1">
    <citation type="submission" date="2021-06" db="EMBL/GenBank/DDBJ databases">
        <authorList>
            <person name="Kallberg Y."/>
            <person name="Tangrot J."/>
            <person name="Rosling A."/>
        </authorList>
    </citation>
    <scope>NUCLEOTIDE SEQUENCE</scope>
    <source>
        <strain evidence="1">IL203A</strain>
    </source>
</reference>
<sequence>MQAEADDWIEEEFGNTNKKDKKQKKKGSDDQKTDVDNFEVKESELKQVEADDWVEEEFEEKRTEIVEADEPAEETAALAAIRAQLEAERKKEYGKNKKNKDELKAKKEELKKSGKYLSQKQRAKQQQDRMRLEQMIKSGYKIEGLDKEGEQAPKRVVYANKKKSPTKQTLDKTETEVLTLKADDKPETSENLKDEREIDTNKDVKENWEKDEDVESNKSTEINDGIRDTWDVSSDEIESGDEKIPKNVTSVENPSATPVKTDTDKKKEPTKVVGTDKKEPAKVVDTDKKKVVDTDKKKAPAKVVDTVSTQKNVSVKDAELEDASESGSDVSETEEDSDEDSGEETDSEKITEHQKQMLKQKTDAAERRKKRHEEALAARSKDNLRSPICCILGHVDTDMYIIWLFSLYMMIHDLISVP</sequence>
<dbReference type="Proteomes" id="UP000789702">
    <property type="component" value="Unassembled WGS sequence"/>
</dbReference>
<comment type="caution">
    <text evidence="1">The sequence shown here is derived from an EMBL/GenBank/DDBJ whole genome shotgun (WGS) entry which is preliminary data.</text>
</comment>
<proteinExistence type="predicted"/>
<gene>
    <name evidence="1" type="ORF">DHETER_LOCUS8773</name>
</gene>
<evidence type="ECO:0000313" key="2">
    <source>
        <dbReference type="Proteomes" id="UP000789702"/>
    </source>
</evidence>
<dbReference type="EMBL" id="CAJVPU010014353">
    <property type="protein sequence ID" value="CAG8639399.1"/>
    <property type="molecule type" value="Genomic_DNA"/>
</dbReference>